<sequence>MMYGHDRTYHALRVCSTTWGAAHLDELVTKICSGLESLEDVLSWATTNASSCSIPIYRSLSIQENVKQIVTVEILKSFLYNSDAGSMQTMMLAGWLGRDINVHSTMPGIPQMRKFDPLPSSPRPLLEPLDILFVPSDYHRNPPVYNHYQPFPAFSDAERVLIENECAASYQDPTCCNGEGISQQVNWVMCDSCRRWYHMTCAGAKGKDDFFCGCNMKLDHKKLVMPAYPKTRLAAYVANKKHEIQDLCSKLISKKLPSWRYNILAKEAERRHLSTHMITLPFRMQMVCSSMSGISVLRESSTELVLDCVRNLREVSEDFAQFVLFPEVLIYLFMDLDKTTRLQAEQTLSTWKR</sequence>
<name>A0A8J1UL02_OWEFU</name>
<gene>
    <name evidence="1" type="ORF">OFUS_LOCUS13602</name>
</gene>
<accession>A0A8J1UL02</accession>
<dbReference type="OrthoDB" id="1678912at2759"/>
<dbReference type="EMBL" id="CAIIXF020000007">
    <property type="protein sequence ID" value="CAH1787990.1"/>
    <property type="molecule type" value="Genomic_DNA"/>
</dbReference>
<protein>
    <submittedName>
        <fullName evidence="1">Uncharacterized protein</fullName>
    </submittedName>
</protein>
<keyword evidence="2" id="KW-1185">Reference proteome</keyword>
<evidence type="ECO:0000313" key="2">
    <source>
        <dbReference type="Proteomes" id="UP000749559"/>
    </source>
</evidence>
<organism evidence="1 2">
    <name type="scientific">Owenia fusiformis</name>
    <name type="common">Polychaete worm</name>
    <dbReference type="NCBI Taxonomy" id="6347"/>
    <lineage>
        <taxon>Eukaryota</taxon>
        <taxon>Metazoa</taxon>
        <taxon>Spiralia</taxon>
        <taxon>Lophotrochozoa</taxon>
        <taxon>Annelida</taxon>
        <taxon>Polychaeta</taxon>
        <taxon>Sedentaria</taxon>
        <taxon>Canalipalpata</taxon>
        <taxon>Sabellida</taxon>
        <taxon>Oweniida</taxon>
        <taxon>Oweniidae</taxon>
        <taxon>Owenia</taxon>
    </lineage>
</organism>
<dbReference type="AlphaFoldDB" id="A0A8J1UL02"/>
<dbReference type="InterPro" id="IPR011011">
    <property type="entry name" value="Znf_FYVE_PHD"/>
</dbReference>
<dbReference type="Gene3D" id="3.30.40.10">
    <property type="entry name" value="Zinc/RING finger domain, C3HC4 (zinc finger)"/>
    <property type="match status" value="1"/>
</dbReference>
<reference evidence="1" key="1">
    <citation type="submission" date="2022-03" db="EMBL/GenBank/DDBJ databases">
        <authorList>
            <person name="Martin C."/>
        </authorList>
    </citation>
    <scope>NUCLEOTIDE SEQUENCE</scope>
</reference>
<evidence type="ECO:0000313" key="1">
    <source>
        <dbReference type="EMBL" id="CAH1787990.1"/>
    </source>
</evidence>
<comment type="caution">
    <text evidence="1">The sequence shown here is derived from an EMBL/GenBank/DDBJ whole genome shotgun (WGS) entry which is preliminary data.</text>
</comment>
<dbReference type="Proteomes" id="UP000749559">
    <property type="component" value="Unassembled WGS sequence"/>
</dbReference>
<proteinExistence type="predicted"/>
<dbReference type="SUPFAM" id="SSF57903">
    <property type="entry name" value="FYVE/PHD zinc finger"/>
    <property type="match status" value="1"/>
</dbReference>
<dbReference type="InterPro" id="IPR013083">
    <property type="entry name" value="Znf_RING/FYVE/PHD"/>
</dbReference>